<feature type="region of interest" description="Disordered" evidence="1">
    <location>
        <begin position="282"/>
        <end position="305"/>
    </location>
</feature>
<keyword evidence="3" id="KW-1185">Reference proteome</keyword>
<evidence type="ECO:0000313" key="3">
    <source>
        <dbReference type="Proteomes" id="UP000762676"/>
    </source>
</evidence>
<accession>A0AAV4IBM0</accession>
<gene>
    <name evidence="2" type="ORF">ElyMa_004714200</name>
</gene>
<dbReference type="Gene3D" id="2.60.120.260">
    <property type="entry name" value="Galactose-binding domain-like"/>
    <property type="match status" value="1"/>
</dbReference>
<organism evidence="2 3">
    <name type="scientific">Elysia marginata</name>
    <dbReference type="NCBI Taxonomy" id="1093978"/>
    <lineage>
        <taxon>Eukaryota</taxon>
        <taxon>Metazoa</taxon>
        <taxon>Spiralia</taxon>
        <taxon>Lophotrochozoa</taxon>
        <taxon>Mollusca</taxon>
        <taxon>Gastropoda</taxon>
        <taxon>Heterobranchia</taxon>
        <taxon>Euthyneura</taxon>
        <taxon>Panpulmonata</taxon>
        <taxon>Sacoglossa</taxon>
        <taxon>Placobranchoidea</taxon>
        <taxon>Plakobranchidae</taxon>
        <taxon>Elysia</taxon>
    </lineage>
</organism>
<name>A0AAV4IBM0_9GAST</name>
<comment type="caution">
    <text evidence="2">The sequence shown here is derived from an EMBL/GenBank/DDBJ whole genome shotgun (WGS) entry which is preliminary data.</text>
</comment>
<dbReference type="InterPro" id="IPR008979">
    <property type="entry name" value="Galactose-bd-like_sf"/>
</dbReference>
<evidence type="ECO:0000313" key="2">
    <source>
        <dbReference type="EMBL" id="GFS06811.1"/>
    </source>
</evidence>
<protein>
    <submittedName>
        <fullName evidence="2">Uncharacterized protein</fullName>
    </submittedName>
</protein>
<dbReference type="Proteomes" id="UP000762676">
    <property type="component" value="Unassembled WGS sequence"/>
</dbReference>
<dbReference type="EMBL" id="BMAT01009467">
    <property type="protein sequence ID" value="GFS06811.1"/>
    <property type="molecule type" value="Genomic_DNA"/>
</dbReference>
<dbReference type="SUPFAM" id="SSF49785">
    <property type="entry name" value="Galactose-binding domain-like"/>
    <property type="match status" value="1"/>
</dbReference>
<dbReference type="AlphaFoldDB" id="A0AAV4IBM0"/>
<proteinExistence type="predicted"/>
<reference evidence="2 3" key="1">
    <citation type="journal article" date="2021" name="Elife">
        <title>Chloroplast acquisition without the gene transfer in kleptoplastic sea slugs, Plakobranchus ocellatus.</title>
        <authorList>
            <person name="Maeda T."/>
            <person name="Takahashi S."/>
            <person name="Yoshida T."/>
            <person name="Shimamura S."/>
            <person name="Takaki Y."/>
            <person name="Nagai Y."/>
            <person name="Toyoda A."/>
            <person name="Suzuki Y."/>
            <person name="Arimoto A."/>
            <person name="Ishii H."/>
            <person name="Satoh N."/>
            <person name="Nishiyama T."/>
            <person name="Hasebe M."/>
            <person name="Maruyama T."/>
            <person name="Minagawa J."/>
            <person name="Obokata J."/>
            <person name="Shigenobu S."/>
        </authorList>
    </citation>
    <scope>NUCLEOTIDE SEQUENCE [LARGE SCALE GENOMIC DNA]</scope>
</reference>
<evidence type="ECO:0000256" key="1">
    <source>
        <dbReference type="SAM" id="MobiDB-lite"/>
    </source>
</evidence>
<sequence>MSMLCLDISLATCAAFPVAYIVLTFQFPKFKIDLGLTIGVVSSWASTRLSPRHVIDPEEGSTVSPSYNASNSVPARVKFRSEFAGTEWLTDNDDMTCDKAINRYRIHLYMYSKLIFSWARLVFKSVVFAHELAISIDNVHCEKPAQVDTRTVDISCKGNQVLYEVVMRGSLKSLCSVYISGGRVVSIKQPTEASDTDPMWPAANAVDGKNAKPDNLTSQKSTCYHSNTDLTKADFWKLKFTKLPIFYRIVIQNRRDYTKQHCCEDRLIGFRLEAQQAHKDTHDEPPIYHYHDNGTKGRDEYELEPDRPLNRPIKSITIWARMTYMPLTLCEVTVYGGKIKATGQLNFYFFHLSYPSIGLV</sequence>